<comment type="caution">
    <text evidence="2">The sequence shown here is derived from an EMBL/GenBank/DDBJ whole genome shotgun (WGS) entry which is preliminary data.</text>
</comment>
<keyword evidence="3" id="KW-1185">Reference proteome</keyword>
<feature type="transmembrane region" description="Helical" evidence="1">
    <location>
        <begin position="167"/>
        <end position="189"/>
    </location>
</feature>
<dbReference type="AlphaFoldDB" id="A0A1Y1Z7G4"/>
<organism evidence="2 3">
    <name type="scientific">Basidiobolus meristosporus CBS 931.73</name>
    <dbReference type="NCBI Taxonomy" id="1314790"/>
    <lineage>
        <taxon>Eukaryota</taxon>
        <taxon>Fungi</taxon>
        <taxon>Fungi incertae sedis</taxon>
        <taxon>Zoopagomycota</taxon>
        <taxon>Entomophthoromycotina</taxon>
        <taxon>Basidiobolomycetes</taxon>
        <taxon>Basidiobolales</taxon>
        <taxon>Basidiobolaceae</taxon>
        <taxon>Basidiobolus</taxon>
    </lineage>
</organism>
<gene>
    <name evidence="2" type="ORF">K493DRAFT_404114</name>
</gene>
<dbReference type="InParanoid" id="A0A1Y1Z7G4"/>
<evidence type="ECO:0000313" key="2">
    <source>
        <dbReference type="EMBL" id="ORY06209.1"/>
    </source>
</evidence>
<sequence length="367" mass="42634">MYIQICITCIFFPILIWAFKRAISLVEQKRSIGYPKRPVTRAEVVANYLVLAVVAYQLYYSCSLYYSSNDIFRTLGVHPNVPNYQLRNRFRDYAANRSSVDYDFELNSNFKLSDYKNRYELVQDPSSFNRMYGLVQLLYIKDNRLTYNKFGEFAFLNCIWCQNPNDYIIFNLPEILGSYILVGITLGFATIFKRKEPRRTYGVTFLLALGIVETSLLIDQQQFHLEDFMLQFGNFHEVVQIFRRVSFAFLLSLVYLFNNSEDIAPIVLVQRALAMNEVMLYQVQALKIQHAAVFGDSDLRALLDEYHKSKEQITEAVKLQPVYQEAHSRVLEKHDLQKLTKDSEAIVSRIITDATTQPASPSSKKDV</sequence>
<accession>A0A1Y1Z7G4</accession>
<dbReference type="STRING" id="1314790.A0A1Y1Z7G4"/>
<evidence type="ECO:0000313" key="3">
    <source>
        <dbReference type="Proteomes" id="UP000193498"/>
    </source>
</evidence>
<dbReference type="Proteomes" id="UP000193498">
    <property type="component" value="Unassembled WGS sequence"/>
</dbReference>
<evidence type="ECO:0000256" key="1">
    <source>
        <dbReference type="SAM" id="Phobius"/>
    </source>
</evidence>
<keyword evidence="1" id="KW-0472">Membrane</keyword>
<reference evidence="2 3" key="1">
    <citation type="submission" date="2016-07" db="EMBL/GenBank/DDBJ databases">
        <title>Pervasive Adenine N6-methylation of Active Genes in Fungi.</title>
        <authorList>
            <consortium name="DOE Joint Genome Institute"/>
            <person name="Mondo S.J."/>
            <person name="Dannebaum R.O."/>
            <person name="Kuo R.C."/>
            <person name="Labutti K."/>
            <person name="Haridas S."/>
            <person name="Kuo A."/>
            <person name="Salamov A."/>
            <person name="Ahrendt S.R."/>
            <person name="Lipzen A."/>
            <person name="Sullivan W."/>
            <person name="Andreopoulos W.B."/>
            <person name="Clum A."/>
            <person name="Lindquist E."/>
            <person name="Daum C."/>
            <person name="Ramamoorthy G.K."/>
            <person name="Gryganskyi A."/>
            <person name="Culley D."/>
            <person name="Magnuson J.K."/>
            <person name="James T.Y."/>
            <person name="O'Malley M.A."/>
            <person name="Stajich J.E."/>
            <person name="Spatafora J.W."/>
            <person name="Visel A."/>
            <person name="Grigoriev I.V."/>
        </authorList>
    </citation>
    <scope>NUCLEOTIDE SEQUENCE [LARGE SCALE GENOMIC DNA]</scope>
    <source>
        <strain evidence="2 3">CBS 931.73</strain>
    </source>
</reference>
<dbReference type="PANTHER" id="PTHR39470:SF1">
    <property type="entry name" value="CHORISMATE SYNTHASE PROTEIN"/>
    <property type="match status" value="1"/>
</dbReference>
<dbReference type="PANTHER" id="PTHR39470">
    <property type="entry name" value="CHROMOSOME 10, WHOLE GENOME SHOTGUN SEQUENCE"/>
    <property type="match status" value="1"/>
</dbReference>
<keyword evidence="1" id="KW-1133">Transmembrane helix</keyword>
<proteinExistence type="predicted"/>
<protein>
    <submittedName>
        <fullName evidence="2">Uncharacterized protein</fullName>
    </submittedName>
</protein>
<dbReference type="EMBL" id="MCFE01000018">
    <property type="protein sequence ID" value="ORY06209.1"/>
    <property type="molecule type" value="Genomic_DNA"/>
</dbReference>
<dbReference type="OrthoDB" id="4218123at2759"/>
<keyword evidence="1" id="KW-0812">Transmembrane</keyword>
<name>A0A1Y1Z7G4_9FUNG</name>